<dbReference type="InterPro" id="IPR054723">
    <property type="entry name" value="Ams1-like_N"/>
</dbReference>
<name>A0A1H1DLB8_9MICC</name>
<feature type="domain" description="Glycoside hydrolase family 38 central" evidence="5">
    <location>
        <begin position="541"/>
        <end position="619"/>
    </location>
</feature>
<dbReference type="SMART" id="SM00872">
    <property type="entry name" value="Alpha-mann_mid"/>
    <property type="match status" value="1"/>
</dbReference>
<dbReference type="AlphaFoldDB" id="A0A1H1DLB8"/>
<dbReference type="Pfam" id="PF09261">
    <property type="entry name" value="Alpha-mann_mid"/>
    <property type="match status" value="1"/>
</dbReference>
<dbReference type="Pfam" id="PF17677">
    <property type="entry name" value="Glyco_hydro38C2"/>
    <property type="match status" value="1"/>
</dbReference>
<organism evidence="6 7">
    <name type="scientific">Crystallibacter crystallopoietes</name>
    <dbReference type="NCBI Taxonomy" id="37928"/>
    <lineage>
        <taxon>Bacteria</taxon>
        <taxon>Bacillati</taxon>
        <taxon>Actinomycetota</taxon>
        <taxon>Actinomycetes</taxon>
        <taxon>Micrococcales</taxon>
        <taxon>Micrococcaceae</taxon>
        <taxon>Crystallibacter</taxon>
    </lineage>
</organism>
<dbReference type="STRING" id="37928.SAMN04489742_2505"/>
<dbReference type="InterPro" id="IPR015341">
    <property type="entry name" value="Glyco_hydro_38_cen"/>
</dbReference>
<dbReference type="InterPro" id="IPR011682">
    <property type="entry name" value="Glyco_hydro_38_C"/>
</dbReference>
<dbReference type="GO" id="GO:0046872">
    <property type="term" value="F:metal ion binding"/>
    <property type="evidence" value="ECO:0007669"/>
    <property type="project" value="UniProtKB-KW"/>
</dbReference>
<dbReference type="KEGG" id="acry:AC20117_04900"/>
<dbReference type="FunFam" id="3.20.110.10:FF:000002">
    <property type="entry name" value="alpha-mannosidase 2C1 isoform X1"/>
    <property type="match status" value="1"/>
</dbReference>
<evidence type="ECO:0000313" key="6">
    <source>
        <dbReference type="EMBL" id="SDQ77321.1"/>
    </source>
</evidence>
<dbReference type="InterPro" id="IPR027291">
    <property type="entry name" value="Glyco_hydro_38_N_sf"/>
</dbReference>
<dbReference type="Proteomes" id="UP000181917">
    <property type="component" value="Unassembled WGS sequence"/>
</dbReference>
<dbReference type="InterPro" id="IPR011013">
    <property type="entry name" value="Gal_mutarotase_sf_dom"/>
</dbReference>
<dbReference type="PANTHER" id="PTHR46017:SF1">
    <property type="entry name" value="ALPHA-MANNOSIDASE 2C1"/>
    <property type="match status" value="1"/>
</dbReference>
<dbReference type="InterPro" id="IPR041147">
    <property type="entry name" value="GH38_C"/>
</dbReference>
<evidence type="ECO:0000256" key="1">
    <source>
        <dbReference type="ARBA" id="ARBA00009792"/>
    </source>
</evidence>
<evidence type="ECO:0000256" key="2">
    <source>
        <dbReference type="ARBA" id="ARBA00022723"/>
    </source>
</evidence>
<dbReference type="EMBL" id="FNKH01000002">
    <property type="protein sequence ID" value="SDQ77321.1"/>
    <property type="molecule type" value="Genomic_DNA"/>
</dbReference>
<dbReference type="InterPro" id="IPR028995">
    <property type="entry name" value="Glyco_hydro_57/38_cen_sf"/>
</dbReference>
<keyword evidence="4" id="KW-0326">Glycosidase</keyword>
<dbReference type="Pfam" id="PF22907">
    <property type="entry name" value="Ams1-like_1st"/>
    <property type="match status" value="1"/>
</dbReference>
<protein>
    <submittedName>
        <fullName evidence="6">Alpha-mannosidase</fullName>
    </submittedName>
</protein>
<dbReference type="GO" id="GO:0004559">
    <property type="term" value="F:alpha-mannosidase activity"/>
    <property type="evidence" value="ECO:0007669"/>
    <property type="project" value="InterPro"/>
</dbReference>
<gene>
    <name evidence="6" type="ORF">SAMN04489742_2505</name>
</gene>
<dbReference type="GO" id="GO:0030246">
    <property type="term" value="F:carbohydrate binding"/>
    <property type="evidence" value="ECO:0007669"/>
    <property type="project" value="InterPro"/>
</dbReference>
<dbReference type="Gene3D" id="2.70.98.30">
    <property type="entry name" value="Golgi alpha-mannosidase II, domain 4"/>
    <property type="match status" value="1"/>
</dbReference>
<sequence>MHDNRLLVEARIQRFMTERLAAQLYREAVPLRVEAWACPDEPVPCTEAMLQQFEPFAVGRPWGLPWGTTWFRFTGQIPSDWTAKYDGGTRLRGEGSVALSAGENAGAARLEAVIDLGCTSLLPGFQAEGMAYRPDGSIIKGVEPLNMQVPLAPGHDGRIEFYVEAASNPNVADGFLFAPTPLGDKATAGTEPQNVLARADLALLDVQVWELMQDFRALDGLMRELPEDLPRRHEILRALERGLNAADPQDLASTAPAARACLAEVLEAPAYASAHRIHAVGHAHIDSAWLWPVRETVRKVARTFSNVLDLIEEHPDFVFTASSAQQYAWLKEHYPELFERVAAAVRGGRFVPAGGMWVEPDTNMAGGEALARQFVAGKRFFLENFGMEPLDVWLPDSFGYSGALPQIVKAAGSRWFLTQKISWNDTNRFPHHTFQWEGIDGTRIFTHFPPADTYSSDISAAQLAHAQRNYREKGAANTSLLPFGWGDGGGGPTREMLAAAYRTADLEGSPRVQLSGPETFFRAAEAEYPEPPVFSGELYLEFHRGTYTSQARTKRGNRHSEHLLREAELWATTAAIRKGTPYPYDELERAWQMVLLQQFHDILPGSSIAWVHQEAERNYAQVAETLERLIAEALAAVVNPGSGPLSVNAGPCPVAGVPGLGGGTPAEPVPTRLEHGEGGWTLRSEALELTIDDGGLLTSLLDRGAGRQLVPAGLAGNLFQVFRDTPNQWDAWDLDEHYKATVVELRKADFVEPLETVRTPGLRIRHSFGDSVLTEQIRLSQDGTAVELDIEVDWHEQQKLLKLAFPLDVHAERAASEIQFGHIYRPTHSNTSWDAARFETVTHRWVQVAEHGYGVALANDATYGYDIGCAALADGAGTYTSVRASLLRAPLFPDPGADQGRHAFRFSLRPNAGIPEAVAEGYRLNLPLRTAGGAAPSAEANAGADAGSTGLTPLFGVDNPAVVIEAVKLAEDRSGDVVVRLYEAHGGRAEAVLQPDFDYDGVAATDLLEREDPADWLQDLGSGAQVRLRPFQLATLRFRR</sequence>
<keyword evidence="7" id="KW-1185">Reference proteome</keyword>
<dbReference type="Gene3D" id="1.20.1270.50">
    <property type="entry name" value="Glycoside hydrolase family 38, central domain"/>
    <property type="match status" value="1"/>
</dbReference>
<dbReference type="InterPro" id="IPR000602">
    <property type="entry name" value="Glyco_hydro_38_N"/>
</dbReference>
<dbReference type="SUPFAM" id="SSF88688">
    <property type="entry name" value="Families 57/38 glycoside transferase middle domain"/>
    <property type="match status" value="1"/>
</dbReference>
<dbReference type="SUPFAM" id="SSF74650">
    <property type="entry name" value="Galactose mutarotase-like"/>
    <property type="match status" value="1"/>
</dbReference>
<dbReference type="OrthoDB" id="9772207at2"/>
<proteinExistence type="inferred from homology"/>
<evidence type="ECO:0000313" key="7">
    <source>
        <dbReference type="Proteomes" id="UP000181917"/>
    </source>
</evidence>
<dbReference type="SUPFAM" id="SSF88713">
    <property type="entry name" value="Glycoside hydrolase/deacetylase"/>
    <property type="match status" value="1"/>
</dbReference>
<dbReference type="Pfam" id="PF07748">
    <property type="entry name" value="Glyco_hydro_38C"/>
    <property type="match status" value="1"/>
</dbReference>
<dbReference type="CDD" id="cd10789">
    <property type="entry name" value="GH38N_AMII_ER_cytosolic"/>
    <property type="match status" value="1"/>
</dbReference>
<reference evidence="6 7" key="1">
    <citation type="submission" date="2016-10" db="EMBL/GenBank/DDBJ databases">
        <authorList>
            <person name="de Groot N.N."/>
        </authorList>
    </citation>
    <scope>NUCLEOTIDE SEQUENCE [LARGE SCALE GENOMIC DNA]</scope>
    <source>
        <strain evidence="6 7">DSM 20117</strain>
    </source>
</reference>
<dbReference type="Pfam" id="PF01074">
    <property type="entry name" value="Glyco_hydro_38N"/>
    <property type="match status" value="1"/>
</dbReference>
<dbReference type="PANTHER" id="PTHR46017">
    <property type="entry name" value="ALPHA-MANNOSIDASE 2C1"/>
    <property type="match status" value="1"/>
</dbReference>
<comment type="similarity">
    <text evidence="1">Belongs to the glycosyl hydrolase 38 family.</text>
</comment>
<dbReference type="InterPro" id="IPR037094">
    <property type="entry name" value="Glyco_hydro_38_cen_sf"/>
</dbReference>
<evidence type="ECO:0000259" key="5">
    <source>
        <dbReference type="SMART" id="SM00872"/>
    </source>
</evidence>
<keyword evidence="3" id="KW-0378">Hydrolase</keyword>
<keyword evidence="2" id="KW-0479">Metal-binding</keyword>
<dbReference type="GO" id="GO:0009313">
    <property type="term" value="P:oligosaccharide catabolic process"/>
    <property type="evidence" value="ECO:0007669"/>
    <property type="project" value="TreeGrafter"/>
</dbReference>
<dbReference type="Gene3D" id="3.20.110.10">
    <property type="entry name" value="Glycoside hydrolase 38, N terminal domain"/>
    <property type="match status" value="1"/>
</dbReference>
<dbReference type="InterPro" id="IPR011330">
    <property type="entry name" value="Glyco_hydro/deAcase_b/a-brl"/>
</dbReference>
<evidence type="ECO:0000256" key="4">
    <source>
        <dbReference type="ARBA" id="ARBA00023295"/>
    </source>
</evidence>
<dbReference type="RefSeq" id="WP_074700731.1">
    <property type="nucleotide sequence ID" value="NZ_CP018863.1"/>
</dbReference>
<accession>A0A1H1DLB8</accession>
<evidence type="ECO:0000256" key="3">
    <source>
        <dbReference type="ARBA" id="ARBA00022801"/>
    </source>
</evidence>
<dbReference type="GO" id="GO:0006013">
    <property type="term" value="P:mannose metabolic process"/>
    <property type="evidence" value="ECO:0007669"/>
    <property type="project" value="InterPro"/>
</dbReference>
<dbReference type="FunFam" id="1.20.1270.50:FF:000004">
    <property type="entry name" value="alpha-mannosidase 2C1 isoform X1"/>
    <property type="match status" value="1"/>
</dbReference>